<name>A0A7W8GD06_9DEIO</name>
<comment type="caution">
    <text evidence="2">The sequence shown here is derived from an EMBL/GenBank/DDBJ whole genome shotgun (WGS) entry which is preliminary data.</text>
</comment>
<protein>
    <submittedName>
        <fullName evidence="2">Transcriptional regulator with XRE-family HTH domain</fullName>
    </submittedName>
</protein>
<dbReference type="EMBL" id="JACHFN010000002">
    <property type="protein sequence ID" value="MBB5233189.1"/>
    <property type="molecule type" value="Genomic_DNA"/>
</dbReference>
<dbReference type="InterPro" id="IPR001387">
    <property type="entry name" value="Cro/C1-type_HTH"/>
</dbReference>
<organism evidence="2 3">
    <name type="scientific">Deinococcus budaensis</name>
    <dbReference type="NCBI Taxonomy" id="1665626"/>
    <lineage>
        <taxon>Bacteria</taxon>
        <taxon>Thermotogati</taxon>
        <taxon>Deinococcota</taxon>
        <taxon>Deinococci</taxon>
        <taxon>Deinococcales</taxon>
        <taxon>Deinococcaceae</taxon>
        <taxon>Deinococcus</taxon>
    </lineage>
</organism>
<dbReference type="Pfam" id="PF13560">
    <property type="entry name" value="HTH_31"/>
    <property type="match status" value="1"/>
</dbReference>
<dbReference type="CDD" id="cd00093">
    <property type="entry name" value="HTH_XRE"/>
    <property type="match status" value="1"/>
</dbReference>
<sequence length="190" mass="21059">MFVKTGFSAEEAGQLLRRKRRALDLTLEDVVARSNVPSKQYLSKLESGTVHPGRSRYVGSLAPVLGLSEQEMANITNQPRPMEAVDLLRPSHLDAVGVLAGLSLPPLGAYVLEREPGIIVMDATEDEKRLVAGRQYVMILRERPQGTQVFLRARALREGEASLVLATSDRLYRPDEVRIVGRIVFEGQLL</sequence>
<dbReference type="InterPro" id="IPR010982">
    <property type="entry name" value="Lambda_DNA-bd_dom_sf"/>
</dbReference>
<dbReference type="PROSITE" id="PS50943">
    <property type="entry name" value="HTH_CROC1"/>
    <property type="match status" value="1"/>
</dbReference>
<reference evidence="2 3" key="1">
    <citation type="submission" date="2020-08" db="EMBL/GenBank/DDBJ databases">
        <title>Genomic Encyclopedia of Type Strains, Phase IV (KMG-IV): sequencing the most valuable type-strain genomes for metagenomic binning, comparative biology and taxonomic classification.</title>
        <authorList>
            <person name="Goeker M."/>
        </authorList>
    </citation>
    <scope>NUCLEOTIDE SEQUENCE [LARGE SCALE GENOMIC DNA]</scope>
    <source>
        <strain evidence="2 3">DSM 101791</strain>
    </source>
</reference>
<dbReference type="Gene3D" id="1.10.260.40">
    <property type="entry name" value="lambda repressor-like DNA-binding domains"/>
    <property type="match status" value="1"/>
</dbReference>
<dbReference type="Proteomes" id="UP000525389">
    <property type="component" value="Unassembled WGS sequence"/>
</dbReference>
<dbReference type="RefSeq" id="WP_184025318.1">
    <property type="nucleotide sequence ID" value="NZ_JACHFN010000002.1"/>
</dbReference>
<evidence type="ECO:0000313" key="2">
    <source>
        <dbReference type="EMBL" id="MBB5233189.1"/>
    </source>
</evidence>
<gene>
    <name evidence="2" type="ORF">HNQ09_000606</name>
</gene>
<feature type="domain" description="HTH cro/C1-type" evidence="1">
    <location>
        <begin position="16"/>
        <end position="72"/>
    </location>
</feature>
<dbReference type="AlphaFoldDB" id="A0A7W8GD06"/>
<dbReference type="SUPFAM" id="SSF47413">
    <property type="entry name" value="lambda repressor-like DNA-binding domains"/>
    <property type="match status" value="1"/>
</dbReference>
<accession>A0A7W8GD06</accession>
<proteinExistence type="predicted"/>
<evidence type="ECO:0000259" key="1">
    <source>
        <dbReference type="PROSITE" id="PS50943"/>
    </source>
</evidence>
<evidence type="ECO:0000313" key="3">
    <source>
        <dbReference type="Proteomes" id="UP000525389"/>
    </source>
</evidence>
<dbReference type="GO" id="GO:0003677">
    <property type="term" value="F:DNA binding"/>
    <property type="evidence" value="ECO:0007669"/>
    <property type="project" value="InterPro"/>
</dbReference>
<keyword evidence="3" id="KW-1185">Reference proteome</keyword>